<gene>
    <name evidence="1" type="ORF">IS491_26815</name>
</gene>
<name>A0AAE2RXJ8_CLOBE</name>
<proteinExistence type="predicted"/>
<dbReference type="AlphaFoldDB" id="A0AAE2RXJ8"/>
<comment type="caution">
    <text evidence="1">The sequence shown here is derived from an EMBL/GenBank/DDBJ whole genome shotgun (WGS) entry which is preliminary data.</text>
</comment>
<dbReference type="Proteomes" id="UP000631418">
    <property type="component" value="Unassembled WGS sequence"/>
</dbReference>
<evidence type="ECO:0000313" key="2">
    <source>
        <dbReference type="Proteomes" id="UP000631418"/>
    </source>
</evidence>
<dbReference type="RefSeq" id="WP_011968935.1">
    <property type="nucleotide sequence ID" value="NZ_CP073279.1"/>
</dbReference>
<accession>A0AAE2RXJ8</accession>
<protein>
    <submittedName>
        <fullName evidence="1">Uncharacterized protein</fullName>
    </submittedName>
</protein>
<organism evidence="1 2">
    <name type="scientific">Clostridium beijerinckii</name>
    <name type="common">Clostridium MP</name>
    <dbReference type="NCBI Taxonomy" id="1520"/>
    <lineage>
        <taxon>Bacteria</taxon>
        <taxon>Bacillati</taxon>
        <taxon>Bacillota</taxon>
        <taxon>Clostridia</taxon>
        <taxon>Eubacteriales</taxon>
        <taxon>Clostridiaceae</taxon>
        <taxon>Clostridium</taxon>
    </lineage>
</organism>
<reference evidence="1" key="1">
    <citation type="submission" date="2020-11" db="EMBL/GenBank/DDBJ databases">
        <authorList>
            <person name="Thieme N."/>
            <person name="Liebl W."/>
            <person name="Zverlov V."/>
        </authorList>
    </citation>
    <scope>NUCLEOTIDE SEQUENCE</scope>
    <source>
        <strain evidence="1">NT08</strain>
    </source>
</reference>
<dbReference type="EMBL" id="JADOEF010000004">
    <property type="protein sequence ID" value="MBF7812204.1"/>
    <property type="molecule type" value="Genomic_DNA"/>
</dbReference>
<sequence length="218" mass="25630">MLDKIHNIEEQLLRENKHYIYANMTREFYQKFINIKQKLSLEYNSYEKIQKLLKVAENNQLLNKEYKCIKKLDKYEYDLEKLSISIIIFAALTLESYIYDYGARKLGDSFMKNHLDKLDPISKVVIIVELATQKKFPKDRRVYGLIKELNKSRNSLVHYKSSKKNLDNVASDLVKNDGELIDFMKKADQAYQALIELANTIENLDQSENVKFALGMDI</sequence>
<evidence type="ECO:0000313" key="1">
    <source>
        <dbReference type="EMBL" id="MBF7812204.1"/>
    </source>
</evidence>